<dbReference type="AlphaFoldDB" id="A0A8X6TR08"/>
<organism evidence="4 5">
    <name type="scientific">Nephila pilipes</name>
    <name type="common">Giant wood spider</name>
    <name type="synonym">Nephila maculata</name>
    <dbReference type="NCBI Taxonomy" id="299642"/>
    <lineage>
        <taxon>Eukaryota</taxon>
        <taxon>Metazoa</taxon>
        <taxon>Ecdysozoa</taxon>
        <taxon>Arthropoda</taxon>
        <taxon>Chelicerata</taxon>
        <taxon>Arachnida</taxon>
        <taxon>Araneae</taxon>
        <taxon>Araneomorphae</taxon>
        <taxon>Entelegynae</taxon>
        <taxon>Araneoidea</taxon>
        <taxon>Nephilidae</taxon>
        <taxon>Nephila</taxon>
    </lineage>
</organism>
<dbReference type="Pfam" id="PF00013">
    <property type="entry name" value="KH_1"/>
    <property type="match status" value="2"/>
</dbReference>
<evidence type="ECO:0000256" key="2">
    <source>
        <dbReference type="PROSITE-ProRule" id="PRU00117"/>
    </source>
</evidence>
<dbReference type="GO" id="GO:0003729">
    <property type="term" value="F:mRNA binding"/>
    <property type="evidence" value="ECO:0007669"/>
    <property type="project" value="TreeGrafter"/>
</dbReference>
<evidence type="ECO:0000259" key="3">
    <source>
        <dbReference type="Pfam" id="PF00013"/>
    </source>
</evidence>
<keyword evidence="1" id="KW-0677">Repeat</keyword>
<keyword evidence="5" id="KW-1185">Reference proteome</keyword>
<dbReference type="EMBL" id="BMAW01063750">
    <property type="protein sequence ID" value="GFT41692.1"/>
    <property type="molecule type" value="Genomic_DNA"/>
</dbReference>
<evidence type="ECO:0000313" key="5">
    <source>
        <dbReference type="Proteomes" id="UP000887013"/>
    </source>
</evidence>
<dbReference type="OrthoDB" id="9995375at2759"/>
<dbReference type="GO" id="GO:0010468">
    <property type="term" value="P:regulation of gene expression"/>
    <property type="evidence" value="ECO:0007669"/>
    <property type="project" value="UniProtKB-ARBA"/>
</dbReference>
<name>A0A8X6TR08_NEPPI</name>
<dbReference type="InterPro" id="IPR004088">
    <property type="entry name" value="KH_dom_type_1"/>
</dbReference>
<feature type="domain" description="K Homology" evidence="3">
    <location>
        <begin position="4"/>
        <end position="49"/>
    </location>
</feature>
<dbReference type="InterPro" id="IPR036612">
    <property type="entry name" value="KH_dom_type_1_sf"/>
</dbReference>
<reference evidence="4" key="1">
    <citation type="submission" date="2020-08" db="EMBL/GenBank/DDBJ databases">
        <title>Multicomponent nature underlies the extraordinary mechanical properties of spider dragline silk.</title>
        <authorList>
            <person name="Kono N."/>
            <person name="Nakamura H."/>
            <person name="Mori M."/>
            <person name="Yoshida Y."/>
            <person name="Ohtoshi R."/>
            <person name="Malay A.D."/>
            <person name="Moran D.A.P."/>
            <person name="Tomita M."/>
            <person name="Numata K."/>
            <person name="Arakawa K."/>
        </authorList>
    </citation>
    <scope>NUCLEOTIDE SEQUENCE</scope>
</reference>
<comment type="caution">
    <text evidence="4">The sequence shown here is derived from an EMBL/GenBank/DDBJ whole genome shotgun (WGS) entry which is preliminary data.</text>
</comment>
<dbReference type="SUPFAM" id="SSF54791">
    <property type="entry name" value="Eukaryotic type KH-domain (KH-domain type I)"/>
    <property type="match status" value="2"/>
</dbReference>
<dbReference type="PROSITE" id="PS50084">
    <property type="entry name" value="KH_TYPE_1"/>
    <property type="match status" value="2"/>
</dbReference>
<dbReference type="PANTHER" id="PTHR10627">
    <property type="entry name" value="SCP160"/>
    <property type="match status" value="1"/>
</dbReference>
<dbReference type="Gene3D" id="3.30.1370.10">
    <property type="entry name" value="K Homology domain, type 1"/>
    <property type="match status" value="2"/>
</dbReference>
<feature type="domain" description="K Homology" evidence="3">
    <location>
        <begin position="125"/>
        <end position="159"/>
    </location>
</feature>
<keyword evidence="2" id="KW-0694">RNA-binding</keyword>
<gene>
    <name evidence="4" type="primary">Hdlbp</name>
    <name evidence="4" type="ORF">NPIL_341351</name>
</gene>
<dbReference type="PANTHER" id="PTHR10627:SF31">
    <property type="entry name" value="DODECA-SATELLITE-BINDING PROTEIN 1, ISOFORM A"/>
    <property type="match status" value="1"/>
</dbReference>
<proteinExistence type="predicted"/>
<accession>A0A8X6TR08</accession>
<sequence>MTRKGRANIQKIKGETNTKIDLPGEGAESDVIVIRGPKEDVRKAKKRLLEISNEKKIVGQTAEIKTNPKQHKFLIRENGATSIKKACNEIVMAVLKKSEDFLESAKQRLHETVEDLEALVTVGCNIPQEHHRTVLGTRGSKVQDIQRQFNTTIKFPDREKNGNAD</sequence>
<dbReference type="Proteomes" id="UP000887013">
    <property type="component" value="Unassembled WGS sequence"/>
</dbReference>
<evidence type="ECO:0000313" key="4">
    <source>
        <dbReference type="EMBL" id="GFT41692.1"/>
    </source>
</evidence>
<evidence type="ECO:0000256" key="1">
    <source>
        <dbReference type="ARBA" id="ARBA00022737"/>
    </source>
</evidence>
<protein>
    <submittedName>
        <fullName evidence="4">Vigilin</fullName>
    </submittedName>
</protein>